<sequence length="186" mass="20530">MCRLIWLSSILWSCLLSAESKEGKNSTTEQSTESMPPSSMDSRLSTMANSVSKNSVQLIMSAEEEEKEIARLFPNGSRYVDLRQYEVPFVISAKTVRGIGIAAFCGSLFFALIPLFVLTILNRAPLSRNPPPIKMMEEEPTQGMTDDKDGDKNVNVETQNAAQPCNFMFSGNVKPDLGTVEVVGRK</sequence>
<organism evidence="4 5">
    <name type="scientific">Toxocara canis</name>
    <name type="common">Canine roundworm</name>
    <dbReference type="NCBI Taxonomy" id="6265"/>
    <lineage>
        <taxon>Eukaryota</taxon>
        <taxon>Metazoa</taxon>
        <taxon>Ecdysozoa</taxon>
        <taxon>Nematoda</taxon>
        <taxon>Chromadorea</taxon>
        <taxon>Rhabditida</taxon>
        <taxon>Spirurina</taxon>
        <taxon>Ascaridomorpha</taxon>
        <taxon>Ascaridoidea</taxon>
        <taxon>Toxocaridae</taxon>
        <taxon>Toxocara</taxon>
    </lineage>
</organism>
<evidence type="ECO:0000313" key="4">
    <source>
        <dbReference type="EMBL" id="KHN73501.1"/>
    </source>
</evidence>
<comment type="caution">
    <text evidence="4">The sequence shown here is derived from an EMBL/GenBank/DDBJ whole genome shotgun (WGS) entry which is preliminary data.</text>
</comment>
<evidence type="ECO:0000256" key="3">
    <source>
        <dbReference type="SAM" id="SignalP"/>
    </source>
</evidence>
<accession>A0A0B2UR68</accession>
<feature type="signal peptide" evidence="3">
    <location>
        <begin position="1"/>
        <end position="20"/>
    </location>
</feature>
<keyword evidence="2" id="KW-0812">Transmembrane</keyword>
<dbReference type="AlphaFoldDB" id="A0A0B2UR68"/>
<keyword evidence="5" id="KW-1185">Reference proteome</keyword>
<feature type="region of interest" description="Disordered" evidence="1">
    <location>
        <begin position="23"/>
        <end position="46"/>
    </location>
</feature>
<keyword evidence="2" id="KW-1133">Transmembrane helix</keyword>
<protein>
    <submittedName>
        <fullName evidence="4">Uncharacterized protein</fullName>
    </submittedName>
</protein>
<reference evidence="4 5" key="1">
    <citation type="submission" date="2014-11" db="EMBL/GenBank/DDBJ databases">
        <title>Genetic blueprint of the zoonotic pathogen Toxocara canis.</title>
        <authorList>
            <person name="Zhu X.-Q."/>
            <person name="Korhonen P.K."/>
            <person name="Cai H."/>
            <person name="Young N.D."/>
            <person name="Nejsum P."/>
            <person name="von Samson-Himmelstjerna G."/>
            <person name="Boag P.R."/>
            <person name="Tan P."/>
            <person name="Li Q."/>
            <person name="Min J."/>
            <person name="Yang Y."/>
            <person name="Wang X."/>
            <person name="Fang X."/>
            <person name="Hall R.S."/>
            <person name="Hofmann A."/>
            <person name="Sternberg P.W."/>
            <person name="Jex A.R."/>
            <person name="Gasser R.B."/>
        </authorList>
    </citation>
    <scope>NUCLEOTIDE SEQUENCE [LARGE SCALE GENOMIC DNA]</scope>
    <source>
        <strain evidence="4">PN_DK_2014</strain>
    </source>
</reference>
<proteinExistence type="predicted"/>
<name>A0A0B2UR68_TOXCA</name>
<evidence type="ECO:0000256" key="1">
    <source>
        <dbReference type="SAM" id="MobiDB-lite"/>
    </source>
</evidence>
<evidence type="ECO:0000313" key="5">
    <source>
        <dbReference type="Proteomes" id="UP000031036"/>
    </source>
</evidence>
<feature type="chain" id="PRO_5002095031" evidence="3">
    <location>
        <begin position="21"/>
        <end position="186"/>
    </location>
</feature>
<feature type="compositionally biased region" description="Polar residues" evidence="1">
    <location>
        <begin position="25"/>
        <end position="46"/>
    </location>
</feature>
<dbReference type="EMBL" id="JPKZ01003105">
    <property type="protein sequence ID" value="KHN73501.1"/>
    <property type="molecule type" value="Genomic_DNA"/>
</dbReference>
<dbReference type="Proteomes" id="UP000031036">
    <property type="component" value="Unassembled WGS sequence"/>
</dbReference>
<feature type="transmembrane region" description="Helical" evidence="2">
    <location>
        <begin position="99"/>
        <end position="121"/>
    </location>
</feature>
<evidence type="ECO:0000256" key="2">
    <source>
        <dbReference type="SAM" id="Phobius"/>
    </source>
</evidence>
<gene>
    <name evidence="4" type="ORF">Tcan_11760</name>
</gene>
<keyword evidence="2" id="KW-0472">Membrane</keyword>
<keyword evidence="3" id="KW-0732">Signal</keyword>